<evidence type="ECO:0000259" key="14">
    <source>
        <dbReference type="PROSITE" id="PS50178"/>
    </source>
</evidence>
<dbReference type="PROSITE" id="PS50020">
    <property type="entry name" value="WW_DOMAIN_2"/>
    <property type="match status" value="1"/>
</dbReference>
<dbReference type="GO" id="GO:0051015">
    <property type="term" value="F:actin filament binding"/>
    <property type="evidence" value="ECO:0007669"/>
    <property type="project" value="TreeGrafter"/>
</dbReference>
<keyword evidence="5" id="KW-0862">Zinc</keyword>
<dbReference type="OMA" id="AHMQFYR"/>
<dbReference type="CDD" id="cd00065">
    <property type="entry name" value="FYVE_like_SF"/>
    <property type="match status" value="1"/>
</dbReference>
<evidence type="ECO:0000256" key="5">
    <source>
        <dbReference type="ARBA" id="ARBA00022833"/>
    </source>
</evidence>
<evidence type="ECO:0000256" key="9">
    <source>
        <dbReference type="ARBA" id="ARBA00023203"/>
    </source>
</evidence>
<evidence type="ECO:0000256" key="8">
    <source>
        <dbReference type="ARBA" id="ARBA00023175"/>
    </source>
</evidence>
<dbReference type="Pfam" id="PF00063">
    <property type="entry name" value="Myosin_head"/>
    <property type="match status" value="1"/>
</dbReference>
<dbReference type="PRINTS" id="PR00193">
    <property type="entry name" value="MYOSINHEAVY"/>
</dbReference>
<dbReference type="InterPro" id="IPR017455">
    <property type="entry name" value="Znf_FYVE-rel"/>
</dbReference>
<dbReference type="InterPro" id="IPR011011">
    <property type="entry name" value="Znf_FYVE_PHD"/>
</dbReference>
<dbReference type="SUPFAM" id="SSF57903">
    <property type="entry name" value="FYVE/PHD zinc finger"/>
    <property type="match status" value="1"/>
</dbReference>
<evidence type="ECO:0000256" key="7">
    <source>
        <dbReference type="ARBA" id="ARBA00023123"/>
    </source>
</evidence>
<dbReference type="Proteomes" id="UP000038009">
    <property type="component" value="Unassembled WGS sequence"/>
</dbReference>
<dbReference type="Gene3D" id="1.10.10.820">
    <property type="match status" value="1"/>
</dbReference>
<organism evidence="16 17">
    <name type="scientific">Leptomonas seymouri</name>
    <dbReference type="NCBI Taxonomy" id="5684"/>
    <lineage>
        <taxon>Eukaryota</taxon>
        <taxon>Discoba</taxon>
        <taxon>Euglenozoa</taxon>
        <taxon>Kinetoplastea</taxon>
        <taxon>Metakinetoplastina</taxon>
        <taxon>Trypanosomatida</taxon>
        <taxon>Trypanosomatidae</taxon>
        <taxon>Leishmaniinae</taxon>
        <taxon>Leptomonas</taxon>
    </lineage>
</organism>
<dbReference type="PROSITE" id="PS50178">
    <property type="entry name" value="ZF_FYVE"/>
    <property type="match status" value="1"/>
</dbReference>
<evidence type="ECO:0000256" key="3">
    <source>
        <dbReference type="ARBA" id="ARBA00022741"/>
    </source>
</evidence>
<keyword evidence="4 10" id="KW-0863">Zinc-finger</keyword>
<protein>
    <submittedName>
        <fullName evidence="16">Putative myosin IB heavy chain</fullName>
    </submittedName>
</protein>
<keyword evidence="9 11" id="KW-0009">Actin-binding</keyword>
<evidence type="ECO:0000313" key="17">
    <source>
        <dbReference type="Proteomes" id="UP000038009"/>
    </source>
</evidence>
<feature type="region of interest" description="Actin-binding" evidence="11">
    <location>
        <begin position="661"/>
        <end position="683"/>
    </location>
</feature>
<feature type="domain" description="Myosin motor" evidence="15">
    <location>
        <begin position="11"/>
        <end position="790"/>
    </location>
</feature>
<dbReference type="GO" id="GO:0000146">
    <property type="term" value="F:microfilament motor activity"/>
    <property type="evidence" value="ECO:0007669"/>
    <property type="project" value="TreeGrafter"/>
</dbReference>
<feature type="region of interest" description="Disordered" evidence="12">
    <location>
        <begin position="237"/>
        <end position="256"/>
    </location>
</feature>
<dbReference type="InterPro" id="IPR013083">
    <property type="entry name" value="Znf_RING/FYVE/PHD"/>
</dbReference>
<dbReference type="Gene3D" id="1.20.120.720">
    <property type="entry name" value="Myosin VI head, motor domain, U50 subdomain"/>
    <property type="match status" value="1"/>
</dbReference>
<dbReference type="VEuPathDB" id="TriTrypDB:Lsey_0435_0030"/>
<dbReference type="CDD" id="cd00201">
    <property type="entry name" value="WW"/>
    <property type="match status" value="1"/>
</dbReference>
<evidence type="ECO:0000256" key="1">
    <source>
        <dbReference type="ARBA" id="ARBA00008314"/>
    </source>
</evidence>
<gene>
    <name evidence="16" type="ORF">ABL78_7859</name>
</gene>
<dbReference type="PROSITE" id="PS51456">
    <property type="entry name" value="MYOSIN_MOTOR"/>
    <property type="match status" value="1"/>
</dbReference>
<proteinExistence type="inferred from homology"/>
<keyword evidence="7 11" id="KW-0518">Myosin</keyword>
<keyword evidence="8 11" id="KW-0505">Motor protein</keyword>
<feature type="binding site" evidence="11">
    <location>
        <begin position="122"/>
        <end position="129"/>
    </location>
    <ligand>
        <name>ATP</name>
        <dbReference type="ChEBI" id="CHEBI:30616"/>
    </ligand>
</feature>
<dbReference type="EMBL" id="LJSK01000435">
    <property type="protein sequence ID" value="KPI83118.1"/>
    <property type="molecule type" value="Genomic_DNA"/>
</dbReference>
<dbReference type="Gene3D" id="3.40.850.10">
    <property type="entry name" value="Kinesin motor domain"/>
    <property type="match status" value="2"/>
</dbReference>
<keyword evidence="17" id="KW-1185">Reference proteome</keyword>
<comment type="similarity">
    <text evidence="1 11">Belongs to the TRAFAC class myosin-kinesin ATPase superfamily. Myosin family.</text>
</comment>
<evidence type="ECO:0000256" key="6">
    <source>
        <dbReference type="ARBA" id="ARBA00022840"/>
    </source>
</evidence>
<dbReference type="SUPFAM" id="SSF52540">
    <property type="entry name" value="P-loop containing nucleoside triphosphate hydrolases"/>
    <property type="match status" value="1"/>
</dbReference>
<evidence type="ECO:0000256" key="4">
    <source>
        <dbReference type="ARBA" id="ARBA00022771"/>
    </source>
</evidence>
<evidence type="ECO:0000256" key="2">
    <source>
        <dbReference type="ARBA" id="ARBA00022723"/>
    </source>
</evidence>
<sequence length="1376" mass="152587">MTSEYKLRETVGVEDLVLLPQITEKAITDDLAVRYRSDLIYTNIGSVLLVVNPFKQIPGLYNEAHMQFYRHSGRLGGAQDALLEAQEPGDAAIGGPHIFALAEDTYRRMVSEEENQCVIISGESGAGKTEASKQIMQYISAVSGNTSDMQKVKRIILESNPLLEAFGNAKTLRNDNSSRFGKFLEVYFDIRGGPVGGHLSHFLLEKSRVSSQQEGECNFHILYQLCVGAAMALEESATASHKTHPGKGTKDYVEEGESDLEDDSPIAWAELFTEMHMQGLSDTAGYTRLGPASNVYPWKYLRPTIASGRHADNFTPRTGIDDAQGWKETLLAMEAMGMTKGDQISVIKVLCLVLHFGELEFVAPAEGGELAAGQQPCTLANPEVLDLIAQHLGVDAKALFKALTWRKLQVGATEVVFSPLDAQQCRNTRDAIARALYEGVFEFIVSSVNIAFGDAPHALMLGVLDIYGFEIFAKNGFEQFCINYVNEKLQQIFIELTLRVEQEEYVRENIPWEAIKYFDNQIVCDLIESNRPPGMFAIIDDVCITMAKEEESVADRKLLDKLDMNYHSHPNFVRSERGFIIKHYAGDVEYSTDGFIGRNKDRLGADVVEALTQCKNSFVLEILTEVLADGMAAGSPTGASAGAGATMRRTTTAGFKIRQQAADLMRTLKQCTPHYVRTIKSNDMKRGNFFDEARVLHQVKYLGLLENVRVRRAGYSYRQYFDKFLKRFKYTCPSTYPRPFRGTDKAACETILSYLQNDHAVLPPQSYAIGTNKVFIRQPEHVLALEQSREAAFHSLSVTIQRAWRRYTQRKQLLRLKAKLDRSYQRRGKVRRADSVFRAYEGLYVDLDSVVAAAGLQTALGAAGGTLPRALSSRLAVAADAMFHFDPIARAWHAFWSSSVEAGQPRRKFFVNALTQETVWERPREVDPPRLVFSCVAERLVNWATAKTVREFIFVTSHDVLYVVRERPRMEDVPADGTESSKKKRKEAKAKAVANQGAGGEVALEPCFTLQKRLDLRLLTQVAVTAMADTVLVLRMLPVLAPYRPVLDTVKTKTGPVQCETCGRKATPAMRRANCPSCGRLCCVRHCLIHARPLPTMNGHTKPVHVCPACVVGEPLEAVSDMVLLTPFKTELAGTLCTHYQERMGNPLPLLVSSSIPFSVWTPAPPLVGKRKAPSSAGKAKGRKGAAVATAGEAEELPGVLGGSYEVTLTCVASDDALTADTVLVPAISCAALEAQPEADKRSSRKSAVVVKPTKKRTKQDEDDLSAVPADTPKVLTVVSPHGITASQIQRMEAAREERRKAAAARRRQEEEEERKRESQREAERAAEHRRLVQERKKAKAAETARMEAERAAHAKAAADRREEAARLVAERARRR</sequence>
<dbReference type="PANTHER" id="PTHR13140:SF729">
    <property type="entry name" value="UNCONVENTIONAL MYOSIN-IE"/>
    <property type="match status" value="1"/>
</dbReference>
<evidence type="ECO:0000256" key="10">
    <source>
        <dbReference type="PROSITE-ProRule" id="PRU00091"/>
    </source>
</evidence>
<dbReference type="GO" id="GO:0005524">
    <property type="term" value="F:ATP binding"/>
    <property type="evidence" value="ECO:0007669"/>
    <property type="project" value="UniProtKB-UniRule"/>
</dbReference>
<keyword evidence="2" id="KW-0479">Metal-binding</keyword>
<dbReference type="GO" id="GO:0005886">
    <property type="term" value="C:plasma membrane"/>
    <property type="evidence" value="ECO:0007669"/>
    <property type="project" value="TreeGrafter"/>
</dbReference>
<dbReference type="PROSITE" id="PS50096">
    <property type="entry name" value="IQ"/>
    <property type="match status" value="1"/>
</dbReference>
<dbReference type="OrthoDB" id="6108017at2759"/>
<dbReference type="GO" id="GO:0006897">
    <property type="term" value="P:endocytosis"/>
    <property type="evidence" value="ECO:0007669"/>
    <property type="project" value="TreeGrafter"/>
</dbReference>
<feature type="region of interest" description="Disordered" evidence="12">
    <location>
        <begin position="1281"/>
        <end position="1376"/>
    </location>
</feature>
<dbReference type="Gene3D" id="3.30.40.10">
    <property type="entry name" value="Zinc/RING finger domain, C3HC4 (zinc finger)"/>
    <property type="match status" value="1"/>
</dbReference>
<dbReference type="GO" id="GO:0016459">
    <property type="term" value="C:myosin complex"/>
    <property type="evidence" value="ECO:0007669"/>
    <property type="project" value="UniProtKB-KW"/>
</dbReference>
<dbReference type="SMART" id="SM00242">
    <property type="entry name" value="MYSc"/>
    <property type="match status" value="1"/>
</dbReference>
<comment type="caution">
    <text evidence="16">The sequence shown here is derived from an EMBL/GenBank/DDBJ whole genome shotgun (WGS) entry which is preliminary data.</text>
</comment>
<name>A0A0N1HTE8_LEPSE</name>
<dbReference type="FunFam" id="1.20.58.530:FF:000007">
    <property type="entry name" value="Myosin IE"/>
    <property type="match status" value="1"/>
</dbReference>
<dbReference type="InterPro" id="IPR001202">
    <property type="entry name" value="WW_dom"/>
</dbReference>
<dbReference type="Gene3D" id="1.20.58.530">
    <property type="match status" value="1"/>
</dbReference>
<feature type="domain" description="WW" evidence="13">
    <location>
        <begin position="886"/>
        <end position="925"/>
    </location>
</feature>
<accession>A0A0N1HTE8</accession>
<feature type="compositionally biased region" description="Basic and acidic residues" evidence="12">
    <location>
        <begin position="1293"/>
        <end position="1376"/>
    </location>
</feature>
<dbReference type="GO" id="GO:0008270">
    <property type="term" value="F:zinc ion binding"/>
    <property type="evidence" value="ECO:0007669"/>
    <property type="project" value="UniProtKB-KW"/>
</dbReference>
<evidence type="ECO:0000256" key="11">
    <source>
        <dbReference type="PROSITE-ProRule" id="PRU00782"/>
    </source>
</evidence>
<dbReference type="Gene3D" id="1.20.5.4820">
    <property type="match status" value="1"/>
</dbReference>
<dbReference type="PANTHER" id="PTHR13140">
    <property type="entry name" value="MYOSIN"/>
    <property type="match status" value="1"/>
</dbReference>
<evidence type="ECO:0000313" key="16">
    <source>
        <dbReference type="EMBL" id="KPI83118.1"/>
    </source>
</evidence>
<dbReference type="InterPro" id="IPR027417">
    <property type="entry name" value="P-loop_NTPase"/>
</dbReference>
<reference evidence="16 17" key="1">
    <citation type="journal article" date="2015" name="PLoS Pathog.">
        <title>Leptomonas seymouri: Adaptations to the Dixenous Life Cycle Analyzed by Genome Sequencing, Transcriptome Profiling and Co-infection with Leishmania donovani.</title>
        <authorList>
            <person name="Kraeva N."/>
            <person name="Butenko A."/>
            <person name="Hlavacova J."/>
            <person name="Kostygov A."/>
            <person name="Myskova J."/>
            <person name="Grybchuk D."/>
            <person name="Lestinova T."/>
            <person name="Votypka J."/>
            <person name="Volf P."/>
            <person name="Opperdoes F."/>
            <person name="Flegontov P."/>
            <person name="Lukes J."/>
            <person name="Yurchenko V."/>
        </authorList>
    </citation>
    <scope>NUCLEOTIDE SEQUENCE [LARGE SCALE GENOMIC DNA]</scope>
    <source>
        <strain evidence="16 17">ATCC 30220</strain>
    </source>
</reference>
<dbReference type="InterPro" id="IPR036961">
    <property type="entry name" value="Kinesin_motor_dom_sf"/>
</dbReference>
<dbReference type="GO" id="GO:0007015">
    <property type="term" value="P:actin filament organization"/>
    <property type="evidence" value="ECO:0007669"/>
    <property type="project" value="TreeGrafter"/>
</dbReference>
<evidence type="ECO:0000259" key="13">
    <source>
        <dbReference type="PROSITE" id="PS50020"/>
    </source>
</evidence>
<evidence type="ECO:0000259" key="15">
    <source>
        <dbReference type="PROSITE" id="PS51456"/>
    </source>
</evidence>
<keyword evidence="3 11" id="KW-0547">Nucleotide-binding</keyword>
<evidence type="ECO:0000256" key="12">
    <source>
        <dbReference type="SAM" id="MobiDB-lite"/>
    </source>
</evidence>
<dbReference type="GO" id="GO:0005737">
    <property type="term" value="C:cytoplasm"/>
    <property type="evidence" value="ECO:0007669"/>
    <property type="project" value="TreeGrafter"/>
</dbReference>
<dbReference type="InterPro" id="IPR001609">
    <property type="entry name" value="Myosin_head_motor_dom-like"/>
</dbReference>
<feature type="domain" description="FYVE-type" evidence="14">
    <location>
        <begin position="1053"/>
        <end position="1115"/>
    </location>
</feature>
<keyword evidence="6 11" id="KW-0067">ATP-binding</keyword>
<feature type="region of interest" description="Disordered" evidence="12">
    <location>
        <begin position="1235"/>
        <end position="1269"/>
    </location>
</feature>